<dbReference type="Proteomes" id="UP000321764">
    <property type="component" value="Unassembled WGS sequence"/>
</dbReference>
<reference evidence="2 3" key="1">
    <citation type="submission" date="2019-07" db="EMBL/GenBank/DDBJ databases">
        <title>Reinekea sp. strain SSH23 genome sequencing and assembly.</title>
        <authorList>
            <person name="Kim I."/>
        </authorList>
    </citation>
    <scope>NUCLEOTIDE SEQUENCE [LARGE SCALE GENOMIC DNA]</scope>
    <source>
        <strain evidence="2 3">SSH23</strain>
    </source>
</reference>
<sequence length="227" mass="26257">MNKITLASAIALATLNVAQAETERQHGAHVHGAAKLLIAQEGDHLQVVLESPAYNLIGFEHMPENEEQWELAHHARHTLEEGDELVQFSKRAKCEFEADETRIESEIMDEVREHFHGDEEHGHDEHEHDEHAHAEHDHEEHDHDDHDEHGHDHDEHAEHDHDEHEHSAHSDIHVHWTFHCDNVDRLKDADLALFKAFPLFEDIDVEYIIGEKVGLIEADAKHNRVKF</sequence>
<evidence type="ECO:0000313" key="3">
    <source>
        <dbReference type="Proteomes" id="UP000321764"/>
    </source>
</evidence>
<dbReference type="Pfam" id="PF10986">
    <property type="entry name" value="ZrgA"/>
    <property type="match status" value="1"/>
</dbReference>
<feature type="region of interest" description="Disordered" evidence="1">
    <location>
        <begin position="118"/>
        <end position="168"/>
    </location>
</feature>
<dbReference type="InterPro" id="IPR021253">
    <property type="entry name" value="ZrgA-like"/>
</dbReference>
<organism evidence="2 3">
    <name type="scientific">Reinekea thalattae</name>
    <dbReference type="NCBI Taxonomy" id="2593301"/>
    <lineage>
        <taxon>Bacteria</taxon>
        <taxon>Pseudomonadati</taxon>
        <taxon>Pseudomonadota</taxon>
        <taxon>Gammaproteobacteria</taxon>
        <taxon>Oceanospirillales</taxon>
        <taxon>Saccharospirillaceae</taxon>
        <taxon>Reinekea</taxon>
    </lineage>
</organism>
<name>A0A5C8YZP9_9GAMM</name>
<gene>
    <name evidence="2" type="ORF">FME95_12535</name>
</gene>
<evidence type="ECO:0000256" key="1">
    <source>
        <dbReference type="SAM" id="MobiDB-lite"/>
    </source>
</evidence>
<dbReference type="AlphaFoldDB" id="A0A5C8YZP9"/>
<dbReference type="EMBL" id="VKAD01000003">
    <property type="protein sequence ID" value="TXR51352.1"/>
    <property type="molecule type" value="Genomic_DNA"/>
</dbReference>
<dbReference type="RefSeq" id="WP_147714847.1">
    <property type="nucleotide sequence ID" value="NZ_VKAD01000003.1"/>
</dbReference>
<dbReference type="OrthoDB" id="7346546at2"/>
<proteinExistence type="predicted"/>
<accession>A0A5C8YZP9</accession>
<protein>
    <submittedName>
        <fullName evidence="2">DUF2796 domain-containing protein</fullName>
    </submittedName>
</protein>
<evidence type="ECO:0000313" key="2">
    <source>
        <dbReference type="EMBL" id="TXR51352.1"/>
    </source>
</evidence>
<comment type="caution">
    <text evidence="2">The sequence shown here is derived from an EMBL/GenBank/DDBJ whole genome shotgun (WGS) entry which is preliminary data.</text>
</comment>
<keyword evidence="3" id="KW-1185">Reference proteome</keyword>